<dbReference type="EMBL" id="WMBB01000007">
    <property type="protein sequence ID" value="MTE14341.1"/>
    <property type="molecule type" value="Genomic_DNA"/>
</dbReference>
<dbReference type="Gene3D" id="3.40.50.720">
    <property type="entry name" value="NAD(P)-binding Rossmann-like Domain"/>
    <property type="match status" value="1"/>
</dbReference>
<evidence type="ECO:0000256" key="1">
    <source>
        <dbReference type="ARBA" id="ARBA00006484"/>
    </source>
</evidence>
<dbReference type="PRINTS" id="PR00080">
    <property type="entry name" value="SDRFAMILY"/>
</dbReference>
<dbReference type="FunFam" id="3.40.50.720:FF:000084">
    <property type="entry name" value="Short-chain dehydrogenase reductase"/>
    <property type="match status" value="1"/>
</dbReference>
<dbReference type="InterPro" id="IPR002347">
    <property type="entry name" value="SDR_fam"/>
</dbReference>
<name>A0A6I3KY61_9NOCA</name>
<dbReference type="Pfam" id="PF13561">
    <property type="entry name" value="adh_short_C2"/>
    <property type="match status" value="1"/>
</dbReference>
<evidence type="ECO:0000313" key="3">
    <source>
        <dbReference type="EMBL" id="MTE14341.1"/>
    </source>
</evidence>
<dbReference type="RefSeq" id="WP_154788798.1">
    <property type="nucleotide sequence ID" value="NZ_WMBB01000007.1"/>
</dbReference>
<keyword evidence="2 3" id="KW-0560">Oxidoreductase</keyword>
<dbReference type="InterPro" id="IPR020904">
    <property type="entry name" value="Sc_DH/Rdtase_CS"/>
</dbReference>
<dbReference type="SUPFAM" id="SSF51735">
    <property type="entry name" value="NAD(P)-binding Rossmann-fold domains"/>
    <property type="match status" value="1"/>
</dbReference>
<dbReference type="PANTHER" id="PTHR42760">
    <property type="entry name" value="SHORT-CHAIN DEHYDROGENASES/REDUCTASES FAMILY MEMBER"/>
    <property type="match status" value="1"/>
</dbReference>
<comment type="caution">
    <text evidence="3">The sequence shown here is derived from an EMBL/GenBank/DDBJ whole genome shotgun (WGS) entry which is preliminary data.</text>
</comment>
<sequence length="246" mass="25534">MGRVDGKVALISGGSRGMGAAHAELLVAEGARVVIGDILDDDGKALAESLGDAARYVHLDVTEPVHWETAVAAAVNEFGKLDVLVNNAGIVNGGPLQRFDLGKWRHIIDVNLTGTFLGMRAVVEPMIAAGGGSIINVSSIEGLRGAPWAHGYVASKWGVRGLAKSAALELAPHNIRVNSLHPGLIRTPMTAGIPDDLVTIPLGRPAQPAEVATFVLFLASDESSYATGSEFVVDGGLVTAVPHKES</sequence>
<dbReference type="GO" id="GO:0047936">
    <property type="term" value="F:glucose 1-dehydrogenase [NAD(P)+] activity"/>
    <property type="evidence" value="ECO:0007669"/>
    <property type="project" value="UniProtKB-EC"/>
</dbReference>
<comment type="similarity">
    <text evidence="1">Belongs to the short-chain dehydrogenases/reductases (SDR) family.</text>
</comment>
<gene>
    <name evidence="3" type="ORF">GLP40_16425</name>
</gene>
<dbReference type="EC" id="1.1.1.47" evidence="3"/>
<reference evidence="3 4" key="1">
    <citation type="submission" date="2019-11" db="EMBL/GenBank/DDBJ databases">
        <title>Nocardia sp. nov. CT2-14 isolated from soil.</title>
        <authorList>
            <person name="Kanchanasin P."/>
            <person name="Tanasupawat S."/>
            <person name="Yuki M."/>
            <person name="Kudo T."/>
        </authorList>
    </citation>
    <scope>NUCLEOTIDE SEQUENCE [LARGE SCALE GENOMIC DNA]</scope>
    <source>
        <strain evidence="3 4">CT2-14</strain>
    </source>
</reference>
<proteinExistence type="inferred from homology"/>
<keyword evidence="4" id="KW-1185">Reference proteome</keyword>
<dbReference type="Proteomes" id="UP000432464">
    <property type="component" value="Unassembled WGS sequence"/>
</dbReference>
<dbReference type="AlphaFoldDB" id="A0A6I3KY61"/>
<evidence type="ECO:0000313" key="4">
    <source>
        <dbReference type="Proteomes" id="UP000432464"/>
    </source>
</evidence>
<dbReference type="PRINTS" id="PR00081">
    <property type="entry name" value="GDHRDH"/>
</dbReference>
<dbReference type="PROSITE" id="PS00061">
    <property type="entry name" value="ADH_SHORT"/>
    <property type="match status" value="1"/>
</dbReference>
<organism evidence="3 4">
    <name type="scientific">Nocardia aurantiaca</name>
    <dbReference type="NCBI Taxonomy" id="2675850"/>
    <lineage>
        <taxon>Bacteria</taxon>
        <taxon>Bacillati</taxon>
        <taxon>Actinomycetota</taxon>
        <taxon>Actinomycetes</taxon>
        <taxon>Mycobacteriales</taxon>
        <taxon>Nocardiaceae</taxon>
        <taxon>Nocardia</taxon>
    </lineage>
</organism>
<accession>A0A6I3KY61</accession>
<dbReference type="InterPro" id="IPR036291">
    <property type="entry name" value="NAD(P)-bd_dom_sf"/>
</dbReference>
<dbReference type="NCBIfam" id="NF005559">
    <property type="entry name" value="PRK07231.1"/>
    <property type="match status" value="1"/>
</dbReference>
<protein>
    <submittedName>
        <fullName evidence="3">Glucose 1-dehydrogenase</fullName>
        <ecNumber evidence="3">1.1.1.47</ecNumber>
    </submittedName>
</protein>
<evidence type="ECO:0000256" key="2">
    <source>
        <dbReference type="ARBA" id="ARBA00023002"/>
    </source>
</evidence>
<dbReference type="PANTHER" id="PTHR42760:SF133">
    <property type="entry name" value="3-OXOACYL-[ACYL-CARRIER-PROTEIN] REDUCTASE"/>
    <property type="match status" value="1"/>
</dbReference>